<feature type="domain" description="Peptidoglycan recognition protein family" evidence="8">
    <location>
        <begin position="128"/>
        <end position="269"/>
    </location>
</feature>
<accession>A0AAJ7EIU7</accession>
<keyword evidence="6" id="KW-0472">Membrane</keyword>
<dbReference type="SMART" id="SM00644">
    <property type="entry name" value="Ami_2"/>
    <property type="match status" value="2"/>
</dbReference>
<dbReference type="AlphaFoldDB" id="A0AAJ7EIU7"/>
<dbReference type="PANTHER" id="PTHR11022">
    <property type="entry name" value="PEPTIDOGLYCAN RECOGNITION PROTEIN"/>
    <property type="match status" value="1"/>
</dbReference>
<comment type="subunit">
    <text evidence="2">Monomer.</text>
</comment>
<feature type="transmembrane region" description="Helical" evidence="6">
    <location>
        <begin position="91"/>
        <end position="114"/>
    </location>
</feature>
<evidence type="ECO:0000256" key="3">
    <source>
        <dbReference type="ARBA" id="ARBA00022588"/>
    </source>
</evidence>
<feature type="transmembrane region" description="Helical" evidence="6">
    <location>
        <begin position="321"/>
        <end position="342"/>
    </location>
</feature>
<protein>
    <recommendedName>
        <fullName evidence="5">Peptidoglycan recognition protein</fullName>
    </recommendedName>
</protein>
<dbReference type="InterPro" id="IPR002502">
    <property type="entry name" value="Amidase_domain"/>
</dbReference>
<gene>
    <name evidence="9" type="primary">LOC106126098</name>
</gene>
<evidence type="ECO:0000256" key="2">
    <source>
        <dbReference type="ARBA" id="ARBA00011245"/>
    </source>
</evidence>
<dbReference type="RefSeq" id="XP_013179015.1">
    <property type="nucleotide sequence ID" value="XM_013323561.1"/>
</dbReference>
<sequence>MWTAKDDQPSDALGRTSTNSEVVLVDGQGLAPASTPPTIANLNVTKSSRVHIGPKFVSVTQNLQNTEVVKGRLLGLELVSPKGSRRLRCSVAVFVCWAFLVASGLVIYLVAVALPRPQGRLDIGLKVPWYLRRGDWQAMPPYSIDFLDLPLSYVIVGHSAANFCEQMYECIEQMLVIQQDHLRRGLNDIGPNFLVGGKGFVFEGRGANVFGAMVTSWNVKSITIMFMGNYVNEFPNQEQFNHLNILLDVLVKEHVLVPDYTLYAQCQVQPDTVSPGRHVLAHMDYFENWNSYNRSGCLNRYMPFPVYVWHIIKNSSRAERLSCVAALLALLVCVGLIVYFTVLAKNTTDDITDVAPHEWNISREMWLARPFDNNGTTKLFDPLKLVVIQHTVSPMCERFILCAAELRNMQSWFIAQSHYDIPYNFIIGNDGRVYEGRGWGIEGAHTFGYNRCSVGLGFIGDYREELPVHARVTDLQIKRAKMILEEGVKLGYLATDYVVLGAKDLHLTASPGSNLYNAIRKWDHYGHVNLWRNSTCEEMHGLPPRQ</sequence>
<evidence type="ECO:0000256" key="4">
    <source>
        <dbReference type="ARBA" id="ARBA00022859"/>
    </source>
</evidence>
<evidence type="ECO:0000313" key="9">
    <source>
        <dbReference type="RefSeq" id="XP_013179015.1"/>
    </source>
</evidence>
<name>A0AAJ7EIU7_PAPXU</name>
<dbReference type="InterPro" id="IPR015510">
    <property type="entry name" value="PGRP"/>
</dbReference>
<dbReference type="SMART" id="SM00701">
    <property type="entry name" value="PGRP"/>
    <property type="match status" value="2"/>
</dbReference>
<comment type="similarity">
    <text evidence="1">Belongs to the N-acetylmuramoyl-L-alanine amidase 2 family.</text>
</comment>
<reference evidence="9" key="1">
    <citation type="submission" date="2025-08" db="UniProtKB">
        <authorList>
            <consortium name="RefSeq"/>
        </authorList>
    </citation>
    <scope>IDENTIFICATION</scope>
</reference>
<keyword evidence="4" id="KW-0391">Immunity</keyword>
<proteinExistence type="inferred from homology"/>
<feature type="domain" description="N-acetylmuramoyl-L-alanine amidase" evidence="7">
    <location>
        <begin position="139"/>
        <end position="276"/>
    </location>
</feature>
<dbReference type="InterPro" id="IPR036505">
    <property type="entry name" value="Amidase/PGRP_sf"/>
</dbReference>
<evidence type="ECO:0000256" key="6">
    <source>
        <dbReference type="SAM" id="Phobius"/>
    </source>
</evidence>
<dbReference type="GO" id="GO:0009253">
    <property type="term" value="P:peptidoglycan catabolic process"/>
    <property type="evidence" value="ECO:0007669"/>
    <property type="project" value="InterPro"/>
</dbReference>
<feature type="domain" description="Peptidoglycan recognition protein family" evidence="8">
    <location>
        <begin position="361"/>
        <end position="506"/>
    </location>
</feature>
<keyword evidence="3" id="KW-0399">Innate immunity</keyword>
<dbReference type="GO" id="GO:0045087">
    <property type="term" value="P:innate immune response"/>
    <property type="evidence" value="ECO:0007669"/>
    <property type="project" value="UniProtKB-KW"/>
</dbReference>
<dbReference type="KEGG" id="pxu:106126098"/>
<dbReference type="Proteomes" id="UP000694872">
    <property type="component" value="Unplaced"/>
</dbReference>
<evidence type="ECO:0000259" key="8">
    <source>
        <dbReference type="SMART" id="SM00701"/>
    </source>
</evidence>
<evidence type="ECO:0000256" key="1">
    <source>
        <dbReference type="ARBA" id="ARBA00007553"/>
    </source>
</evidence>
<dbReference type="GO" id="GO:0008745">
    <property type="term" value="F:N-acetylmuramoyl-L-alanine amidase activity"/>
    <property type="evidence" value="ECO:0007669"/>
    <property type="project" value="InterPro"/>
</dbReference>
<dbReference type="PANTHER" id="PTHR11022:SF74">
    <property type="entry name" value="PEPTIDOGLYCAN-RECOGNITION PROTEIN SA"/>
    <property type="match status" value="1"/>
</dbReference>
<dbReference type="Gene3D" id="3.40.80.10">
    <property type="entry name" value="Peptidoglycan recognition protein-like"/>
    <property type="match status" value="2"/>
</dbReference>
<keyword evidence="6" id="KW-0812">Transmembrane</keyword>
<dbReference type="CDD" id="cd06583">
    <property type="entry name" value="PGRP"/>
    <property type="match status" value="2"/>
</dbReference>
<dbReference type="Pfam" id="PF01510">
    <property type="entry name" value="Amidase_2"/>
    <property type="match status" value="2"/>
</dbReference>
<dbReference type="GeneID" id="106126098"/>
<evidence type="ECO:0000259" key="7">
    <source>
        <dbReference type="SMART" id="SM00644"/>
    </source>
</evidence>
<dbReference type="GO" id="GO:0008270">
    <property type="term" value="F:zinc ion binding"/>
    <property type="evidence" value="ECO:0007669"/>
    <property type="project" value="InterPro"/>
</dbReference>
<dbReference type="InterPro" id="IPR006619">
    <property type="entry name" value="PGRP_domain_met/bac"/>
</dbReference>
<keyword evidence="6" id="KW-1133">Transmembrane helix</keyword>
<dbReference type="SUPFAM" id="SSF55846">
    <property type="entry name" value="N-acetylmuramoyl-L-alanine amidase-like"/>
    <property type="match status" value="2"/>
</dbReference>
<dbReference type="FunFam" id="3.40.80.10:FF:000001">
    <property type="entry name" value="Peptidoglycan recognition protein 1"/>
    <property type="match status" value="1"/>
</dbReference>
<organism evidence="9">
    <name type="scientific">Papilio xuthus</name>
    <name type="common">Asian swallowtail butterfly</name>
    <dbReference type="NCBI Taxonomy" id="66420"/>
    <lineage>
        <taxon>Eukaryota</taxon>
        <taxon>Metazoa</taxon>
        <taxon>Ecdysozoa</taxon>
        <taxon>Arthropoda</taxon>
        <taxon>Hexapoda</taxon>
        <taxon>Insecta</taxon>
        <taxon>Pterygota</taxon>
        <taxon>Neoptera</taxon>
        <taxon>Endopterygota</taxon>
        <taxon>Lepidoptera</taxon>
        <taxon>Glossata</taxon>
        <taxon>Ditrysia</taxon>
        <taxon>Papilionoidea</taxon>
        <taxon>Papilionidae</taxon>
        <taxon>Papilioninae</taxon>
        <taxon>Papilio</taxon>
    </lineage>
</organism>
<feature type="domain" description="N-acetylmuramoyl-L-alanine amidase" evidence="7">
    <location>
        <begin position="372"/>
        <end position="512"/>
    </location>
</feature>
<evidence type="ECO:0000256" key="5">
    <source>
        <dbReference type="ARBA" id="ARBA00069708"/>
    </source>
</evidence>